<feature type="binding site" evidence="5">
    <location>
        <begin position="241"/>
        <end position="242"/>
    </location>
    <ligand>
        <name>L-ornithine</name>
        <dbReference type="ChEBI" id="CHEBI:46911"/>
    </ligand>
</feature>
<comment type="subcellular location">
    <subcellularLocation>
        <location evidence="5">Cytoplasm</location>
    </subcellularLocation>
</comment>
<dbReference type="InterPro" id="IPR006131">
    <property type="entry name" value="Asp_carbamoyltransf_Asp/Orn-bd"/>
</dbReference>
<comment type="similarity">
    <text evidence="1 5">Belongs to the aspartate/ornithine carbamoyltransferase superfamily. OTCase family.</text>
</comment>
<dbReference type="Proteomes" id="UP001595945">
    <property type="component" value="Unassembled WGS sequence"/>
</dbReference>
<dbReference type="AlphaFoldDB" id="A0ABD5Q6Z2"/>
<gene>
    <name evidence="8" type="primary">argF</name>
    <name evidence="8" type="ORF">ACFO9K_19505</name>
</gene>
<dbReference type="FunFam" id="3.40.50.1370:FF:000008">
    <property type="entry name" value="Ornithine carbamoyltransferase"/>
    <property type="match status" value="1"/>
</dbReference>
<dbReference type="InterPro" id="IPR024904">
    <property type="entry name" value="OTCase_ArgI"/>
</dbReference>
<evidence type="ECO:0000256" key="4">
    <source>
        <dbReference type="ARBA" id="ARBA00048772"/>
    </source>
</evidence>
<keyword evidence="9" id="KW-1185">Reference proteome</keyword>
<comment type="catalytic activity">
    <reaction evidence="4 5">
        <text>carbamoyl phosphate + L-ornithine = L-citrulline + phosphate + H(+)</text>
        <dbReference type="Rhea" id="RHEA:19513"/>
        <dbReference type="ChEBI" id="CHEBI:15378"/>
        <dbReference type="ChEBI" id="CHEBI:43474"/>
        <dbReference type="ChEBI" id="CHEBI:46911"/>
        <dbReference type="ChEBI" id="CHEBI:57743"/>
        <dbReference type="ChEBI" id="CHEBI:58228"/>
        <dbReference type="EC" id="2.1.3.3"/>
    </reaction>
</comment>
<dbReference type="SUPFAM" id="SSF53671">
    <property type="entry name" value="Aspartate/ornithine carbamoyltransferase"/>
    <property type="match status" value="1"/>
</dbReference>
<dbReference type="PRINTS" id="PR00100">
    <property type="entry name" value="AOTCASE"/>
</dbReference>
<dbReference type="NCBIfam" id="NF001986">
    <property type="entry name" value="PRK00779.1"/>
    <property type="match status" value="1"/>
</dbReference>
<dbReference type="GO" id="GO:0042450">
    <property type="term" value="P:L-arginine biosynthetic process via ornithine"/>
    <property type="evidence" value="ECO:0007669"/>
    <property type="project" value="UniProtKB-UniRule"/>
</dbReference>
<dbReference type="PANTHER" id="PTHR45753:SF3">
    <property type="entry name" value="ORNITHINE TRANSCARBAMYLASE, MITOCHONDRIAL"/>
    <property type="match status" value="1"/>
</dbReference>
<evidence type="ECO:0000259" key="7">
    <source>
        <dbReference type="Pfam" id="PF02729"/>
    </source>
</evidence>
<dbReference type="InterPro" id="IPR002292">
    <property type="entry name" value="Orn/put_carbamltrans"/>
</dbReference>
<reference evidence="8 9" key="1">
    <citation type="journal article" date="2019" name="Int. J. Syst. Evol. Microbiol.">
        <title>The Global Catalogue of Microorganisms (GCM) 10K type strain sequencing project: providing services to taxonomists for standard genome sequencing and annotation.</title>
        <authorList>
            <consortium name="The Broad Institute Genomics Platform"/>
            <consortium name="The Broad Institute Genome Sequencing Center for Infectious Disease"/>
            <person name="Wu L."/>
            <person name="Ma J."/>
        </authorList>
    </citation>
    <scope>NUCLEOTIDE SEQUENCE [LARGE SCALE GENOMIC DNA]</scope>
    <source>
        <strain evidence="8 9">XZYJ18</strain>
    </source>
</reference>
<dbReference type="Pfam" id="PF00185">
    <property type="entry name" value="OTCace"/>
    <property type="match status" value="1"/>
</dbReference>
<evidence type="ECO:0000259" key="6">
    <source>
        <dbReference type="Pfam" id="PF00185"/>
    </source>
</evidence>
<evidence type="ECO:0000256" key="5">
    <source>
        <dbReference type="HAMAP-Rule" id="MF_01109"/>
    </source>
</evidence>
<feature type="binding site" evidence="5">
    <location>
        <begin position="146"/>
        <end position="149"/>
    </location>
    <ligand>
        <name>carbamoyl phosphate</name>
        <dbReference type="ChEBI" id="CHEBI:58228"/>
    </ligand>
</feature>
<evidence type="ECO:0000256" key="3">
    <source>
        <dbReference type="ARBA" id="ARBA00022679"/>
    </source>
</evidence>
<feature type="domain" description="Aspartate/ornithine carbamoyltransferase Asp/Orn-binding" evidence="6">
    <location>
        <begin position="166"/>
        <end position="314"/>
    </location>
</feature>
<dbReference type="GeneID" id="73046455"/>
<dbReference type="InterPro" id="IPR006132">
    <property type="entry name" value="Asp/Orn_carbamoyltranf_P-bd"/>
</dbReference>
<dbReference type="EC" id="2.1.3.3" evidence="2 5"/>
<feature type="binding site" evidence="5">
    <location>
        <position position="119"/>
    </location>
    <ligand>
        <name>carbamoyl phosphate</name>
        <dbReference type="ChEBI" id="CHEBI:58228"/>
    </ligand>
</feature>
<name>A0ABD5Q6Z2_9EURY</name>
<dbReference type="Pfam" id="PF02729">
    <property type="entry name" value="OTCace_N"/>
    <property type="match status" value="1"/>
</dbReference>
<accession>A0ABD5Q6Z2</accession>
<protein>
    <recommendedName>
        <fullName evidence="2 5">Ornithine carbamoyltransferase</fullName>
        <shortName evidence="5">OTCase</shortName>
        <ecNumber evidence="2 5">2.1.3.3</ecNumber>
    </recommendedName>
</protein>
<dbReference type="GO" id="GO:0005737">
    <property type="term" value="C:cytoplasm"/>
    <property type="evidence" value="ECO:0007669"/>
    <property type="project" value="UniProtKB-SubCell"/>
</dbReference>
<dbReference type="HAMAP" id="MF_01109">
    <property type="entry name" value="OTCase"/>
    <property type="match status" value="1"/>
</dbReference>
<dbReference type="PROSITE" id="PS00097">
    <property type="entry name" value="CARBAMOYLTRANSFERASE"/>
    <property type="match status" value="1"/>
</dbReference>
<dbReference type="Gene3D" id="3.40.50.1370">
    <property type="entry name" value="Aspartate/ornithine carbamoyltransferase"/>
    <property type="match status" value="2"/>
</dbReference>
<proteinExistence type="inferred from homology"/>
<evidence type="ECO:0000313" key="8">
    <source>
        <dbReference type="EMBL" id="MFC4826448.1"/>
    </source>
</evidence>
<evidence type="ECO:0000313" key="9">
    <source>
        <dbReference type="Proteomes" id="UP001595945"/>
    </source>
</evidence>
<dbReference type="NCBIfam" id="TIGR00658">
    <property type="entry name" value="orni_carb_tr"/>
    <property type="match status" value="1"/>
</dbReference>
<feature type="binding site" evidence="5">
    <location>
        <begin position="276"/>
        <end position="277"/>
    </location>
    <ligand>
        <name>carbamoyl phosphate</name>
        <dbReference type="ChEBI" id="CHEBI:58228"/>
    </ligand>
</feature>
<feature type="domain" description="Aspartate/ornithine carbamoyltransferase carbamoyl-P binding" evidence="7">
    <location>
        <begin position="20"/>
        <end position="159"/>
    </location>
</feature>
<dbReference type="RefSeq" id="WP_254267954.1">
    <property type="nucleotide sequence ID" value="NZ_CP100400.1"/>
</dbReference>
<dbReference type="InterPro" id="IPR036901">
    <property type="entry name" value="Asp/Orn_carbamoylTrfase_sf"/>
</dbReference>
<feature type="binding site" evidence="5">
    <location>
        <position position="304"/>
    </location>
    <ligand>
        <name>carbamoyl phosphate</name>
        <dbReference type="ChEBI" id="CHEBI:58228"/>
    </ligand>
</feature>
<evidence type="ECO:0000256" key="1">
    <source>
        <dbReference type="ARBA" id="ARBA00007805"/>
    </source>
</evidence>
<keyword evidence="5" id="KW-0963">Cytoplasm</keyword>
<feature type="binding site" evidence="5">
    <location>
        <position position="237"/>
    </location>
    <ligand>
        <name>L-ornithine</name>
        <dbReference type="ChEBI" id="CHEBI:46911"/>
    </ligand>
</feature>
<keyword evidence="3 5" id="KW-0808">Transferase</keyword>
<dbReference type="PANTHER" id="PTHR45753">
    <property type="entry name" value="ORNITHINE CARBAMOYLTRANSFERASE, MITOCHONDRIAL"/>
    <property type="match status" value="1"/>
</dbReference>
<feature type="binding site" evidence="5">
    <location>
        <position position="177"/>
    </location>
    <ligand>
        <name>L-ornithine</name>
        <dbReference type="ChEBI" id="CHEBI:46911"/>
    </ligand>
</feature>
<sequence>MSNYATESTTTSTAESPVSHVLDVDDLSDDDLADVFSTAGDLKAAHREGDPHAVLPNQTLAMLFEKPSTRTRVSFETGMTQLGGHAVYLGPDTTHLDHGEPVADTARALSRYVDAVMARVFDHGALESMATHATVPVINGLSDDAHPCQTLADLFTIYERFDGFEDVSVAWVGDGNNVAQSFAIGTAMAGLDLTMATPEGYEPDEDVLERADERGSAPEVVNDPETAVEGADVVYTDVWVSMGEEDEREAKLGDFDGFQVNDDLLAAAPEADVMHCLPAHRGEEITGDVLESDRAVVWQQAENRMHTQKALLTHLLGAQ</sequence>
<comment type="caution">
    <text evidence="5">Lacks conserved residue(s) required for the propagation of feature annotation.</text>
</comment>
<dbReference type="GO" id="GO:0004585">
    <property type="term" value="F:ornithine carbamoyltransferase activity"/>
    <property type="evidence" value="ECO:0007669"/>
    <property type="project" value="UniProtKB-UniRule"/>
</dbReference>
<organism evidence="8 9">
    <name type="scientific">Halorussus aquaticus</name>
    <dbReference type="NCBI Taxonomy" id="2953748"/>
    <lineage>
        <taxon>Archaea</taxon>
        <taxon>Methanobacteriati</taxon>
        <taxon>Methanobacteriota</taxon>
        <taxon>Stenosarchaea group</taxon>
        <taxon>Halobacteria</taxon>
        <taxon>Halobacteriales</taxon>
        <taxon>Haladaptataceae</taxon>
        <taxon>Halorussus</taxon>
    </lineage>
</organism>
<feature type="binding site" evidence="5">
    <location>
        <begin position="68"/>
        <end position="71"/>
    </location>
    <ligand>
        <name>carbamoyl phosphate</name>
        <dbReference type="ChEBI" id="CHEBI:58228"/>
    </ligand>
</feature>
<dbReference type="EMBL" id="JBHSHT010000002">
    <property type="protein sequence ID" value="MFC4826448.1"/>
    <property type="molecule type" value="Genomic_DNA"/>
</dbReference>
<evidence type="ECO:0000256" key="2">
    <source>
        <dbReference type="ARBA" id="ARBA00013007"/>
    </source>
</evidence>
<dbReference type="InterPro" id="IPR006130">
    <property type="entry name" value="Asp/Orn_carbamoylTrfase"/>
</dbReference>
<comment type="caution">
    <text evidence="8">The sequence shown here is derived from an EMBL/GenBank/DDBJ whole genome shotgun (WGS) entry which is preliminary data.</text>
</comment>
<dbReference type="PRINTS" id="PR00102">
    <property type="entry name" value="OTCASE"/>
</dbReference>